<reference evidence="3 4" key="1">
    <citation type="submission" date="2020-07" db="EMBL/GenBank/DDBJ databases">
        <title>The complete genome of Paracoccus pantotrophus ACCC 10489.</title>
        <authorList>
            <person name="Si Y."/>
        </authorList>
    </citation>
    <scope>NUCLEOTIDE SEQUENCE [LARGE SCALE GENOMIC DNA]</scope>
    <source>
        <strain evidence="3 4">ACCC10489</strain>
    </source>
</reference>
<keyword evidence="1 3" id="KW-0378">Hydrolase</keyword>
<dbReference type="InterPro" id="IPR000073">
    <property type="entry name" value="AB_hydrolase_1"/>
</dbReference>
<dbReference type="Proteomes" id="UP000509322">
    <property type="component" value="Chromosome 2"/>
</dbReference>
<evidence type="ECO:0000259" key="2">
    <source>
        <dbReference type="Pfam" id="PF12697"/>
    </source>
</evidence>
<protein>
    <submittedName>
        <fullName evidence="3">Alpha/beta hydrolase</fullName>
    </submittedName>
</protein>
<dbReference type="AlphaFoldDB" id="A0A7H9C1V8"/>
<evidence type="ECO:0000256" key="1">
    <source>
        <dbReference type="ARBA" id="ARBA00022801"/>
    </source>
</evidence>
<dbReference type="Gene3D" id="3.40.50.1820">
    <property type="entry name" value="alpha/beta hydrolase"/>
    <property type="match status" value="1"/>
</dbReference>
<dbReference type="PANTHER" id="PTHR43798:SF31">
    <property type="entry name" value="AB HYDROLASE SUPERFAMILY PROTEIN YCLE"/>
    <property type="match status" value="1"/>
</dbReference>
<dbReference type="SUPFAM" id="SSF53474">
    <property type="entry name" value="alpha/beta-Hydrolases"/>
    <property type="match status" value="1"/>
</dbReference>
<dbReference type="RefSeq" id="WP_113501359.1">
    <property type="nucleotide sequence ID" value="NZ_CP058690.1"/>
</dbReference>
<dbReference type="InterPro" id="IPR029058">
    <property type="entry name" value="AB_hydrolase_fold"/>
</dbReference>
<name>A0A7H9C1V8_PARPN</name>
<dbReference type="GO" id="GO:0016020">
    <property type="term" value="C:membrane"/>
    <property type="evidence" value="ECO:0007669"/>
    <property type="project" value="TreeGrafter"/>
</dbReference>
<dbReference type="GO" id="GO:0016787">
    <property type="term" value="F:hydrolase activity"/>
    <property type="evidence" value="ECO:0007669"/>
    <property type="project" value="UniProtKB-KW"/>
</dbReference>
<proteinExistence type="predicted"/>
<dbReference type="Pfam" id="PF12697">
    <property type="entry name" value="Abhydrolase_6"/>
    <property type="match status" value="1"/>
</dbReference>
<evidence type="ECO:0000313" key="3">
    <source>
        <dbReference type="EMBL" id="QLH16051.1"/>
    </source>
</evidence>
<gene>
    <name evidence="3" type="ORF">HYQ43_18215</name>
</gene>
<dbReference type="PRINTS" id="PR00111">
    <property type="entry name" value="ABHYDROLASE"/>
</dbReference>
<feature type="domain" description="AB hydrolase-1" evidence="2">
    <location>
        <begin position="22"/>
        <end position="249"/>
    </location>
</feature>
<organism evidence="3 4">
    <name type="scientific">Paracoccus pantotrophus</name>
    <name type="common">Thiosphaera pantotropha</name>
    <dbReference type="NCBI Taxonomy" id="82367"/>
    <lineage>
        <taxon>Bacteria</taxon>
        <taxon>Pseudomonadati</taxon>
        <taxon>Pseudomonadota</taxon>
        <taxon>Alphaproteobacteria</taxon>
        <taxon>Rhodobacterales</taxon>
        <taxon>Paracoccaceae</taxon>
        <taxon>Paracoccus</taxon>
    </lineage>
</organism>
<sequence length="263" mass="28541">MNITSNGISLFVDQKGKGELALVFLHYWGGSSRTWKYVTGELATSYQTIAIDFRGWGQSEAPNVGYTLANMSSDIEGVIKTLNPRRYVLVGHSMGGKIAQLMASLRPAGLAGLVLVAPSPPTPMNLPAAVRESMASAYSSREAVEATIDNVLTAKPLSAEIREQVIKDSLKGAPTAKFAWPQHMSQEDISGHIARIAVPTVVIAGEQDKVDTLDVLRTELMVRMPRAEMHVLAGTGHLSMLESPREVAALIRDFCENLTRRNV</sequence>
<dbReference type="PANTHER" id="PTHR43798">
    <property type="entry name" value="MONOACYLGLYCEROL LIPASE"/>
    <property type="match status" value="1"/>
</dbReference>
<dbReference type="InterPro" id="IPR050266">
    <property type="entry name" value="AB_hydrolase_sf"/>
</dbReference>
<accession>A0A7H9C1V8</accession>
<evidence type="ECO:0000313" key="4">
    <source>
        <dbReference type="Proteomes" id="UP000509322"/>
    </source>
</evidence>
<dbReference type="EMBL" id="CP058690">
    <property type="protein sequence ID" value="QLH16051.1"/>
    <property type="molecule type" value="Genomic_DNA"/>
</dbReference>